<gene>
    <name evidence="1" type="ORF">FHS02_001874</name>
</gene>
<evidence type="ECO:0000313" key="1">
    <source>
        <dbReference type="EMBL" id="MBB3221067.1"/>
    </source>
</evidence>
<protein>
    <submittedName>
        <fullName evidence="1">Starvation-inducible outer membrane lipoprotein</fullName>
    </submittedName>
</protein>
<sequence length="57" mass="6651">MSKTIFFIAIALGLAGCRYLPEDSSRDCDKHMDWNDRKACKAKLSTEQKEWEKREAK</sequence>
<reference evidence="1 2" key="1">
    <citation type="submission" date="2020-08" db="EMBL/GenBank/DDBJ databases">
        <title>Genomic Encyclopedia of Type Strains, Phase III (KMG-III): the genomes of soil and plant-associated and newly described type strains.</title>
        <authorList>
            <person name="Whitman W."/>
        </authorList>
    </citation>
    <scope>NUCLEOTIDE SEQUENCE [LARGE SCALE GENOMIC DNA]</scope>
    <source>
        <strain evidence="1 2">CECT 7753</strain>
    </source>
</reference>
<comment type="caution">
    <text evidence="1">The sequence shown here is derived from an EMBL/GenBank/DDBJ whole genome shotgun (WGS) entry which is preliminary data.</text>
</comment>
<accession>A0A7W5HBK0</accession>
<dbReference type="AlphaFoldDB" id="A0A7W5HBK0"/>
<dbReference type="EMBL" id="JACHXS010000003">
    <property type="protein sequence ID" value="MBB3221067.1"/>
    <property type="molecule type" value="Genomic_DNA"/>
</dbReference>
<dbReference type="Proteomes" id="UP000584325">
    <property type="component" value="Unassembled WGS sequence"/>
</dbReference>
<proteinExistence type="predicted"/>
<keyword evidence="1" id="KW-0449">Lipoprotein</keyword>
<dbReference type="PROSITE" id="PS51257">
    <property type="entry name" value="PROKAR_LIPOPROTEIN"/>
    <property type="match status" value="1"/>
</dbReference>
<evidence type="ECO:0000313" key="2">
    <source>
        <dbReference type="Proteomes" id="UP000584325"/>
    </source>
</evidence>
<organism evidence="1 2">
    <name type="scientific">Pseudoduganella umbonata</name>
    <dbReference type="NCBI Taxonomy" id="864828"/>
    <lineage>
        <taxon>Bacteria</taxon>
        <taxon>Pseudomonadati</taxon>
        <taxon>Pseudomonadota</taxon>
        <taxon>Betaproteobacteria</taxon>
        <taxon>Burkholderiales</taxon>
        <taxon>Oxalobacteraceae</taxon>
        <taxon>Telluria group</taxon>
        <taxon>Pseudoduganella</taxon>
    </lineage>
</organism>
<name>A0A7W5HBK0_9BURK</name>
<dbReference type="RefSeq" id="WP_175424747.1">
    <property type="nucleotide sequence ID" value="NZ_CP040017.1"/>
</dbReference>